<organism evidence="2 3">
    <name type="scientific">Linum trigynum</name>
    <dbReference type="NCBI Taxonomy" id="586398"/>
    <lineage>
        <taxon>Eukaryota</taxon>
        <taxon>Viridiplantae</taxon>
        <taxon>Streptophyta</taxon>
        <taxon>Embryophyta</taxon>
        <taxon>Tracheophyta</taxon>
        <taxon>Spermatophyta</taxon>
        <taxon>Magnoliopsida</taxon>
        <taxon>eudicotyledons</taxon>
        <taxon>Gunneridae</taxon>
        <taxon>Pentapetalae</taxon>
        <taxon>rosids</taxon>
        <taxon>fabids</taxon>
        <taxon>Malpighiales</taxon>
        <taxon>Linaceae</taxon>
        <taxon>Linum</taxon>
    </lineage>
</organism>
<name>A0AAV2EBC7_9ROSI</name>
<accession>A0AAV2EBC7</accession>
<protein>
    <submittedName>
        <fullName evidence="2">Uncharacterized protein</fullName>
    </submittedName>
</protein>
<proteinExistence type="predicted"/>
<evidence type="ECO:0000256" key="1">
    <source>
        <dbReference type="SAM" id="MobiDB-lite"/>
    </source>
</evidence>
<dbReference type="Proteomes" id="UP001497516">
    <property type="component" value="Chromosome 4"/>
</dbReference>
<evidence type="ECO:0000313" key="2">
    <source>
        <dbReference type="EMBL" id="CAL1383047.1"/>
    </source>
</evidence>
<feature type="compositionally biased region" description="Polar residues" evidence="1">
    <location>
        <begin position="72"/>
        <end position="89"/>
    </location>
</feature>
<dbReference type="EMBL" id="OZ034817">
    <property type="protein sequence ID" value="CAL1383047.1"/>
    <property type="molecule type" value="Genomic_DNA"/>
</dbReference>
<feature type="compositionally biased region" description="Low complexity" evidence="1">
    <location>
        <begin position="53"/>
        <end position="71"/>
    </location>
</feature>
<feature type="region of interest" description="Disordered" evidence="1">
    <location>
        <begin position="50"/>
        <end position="89"/>
    </location>
</feature>
<reference evidence="2 3" key="1">
    <citation type="submission" date="2024-04" db="EMBL/GenBank/DDBJ databases">
        <authorList>
            <person name="Fracassetti M."/>
        </authorList>
    </citation>
    <scope>NUCLEOTIDE SEQUENCE [LARGE SCALE GENOMIC DNA]</scope>
</reference>
<sequence>MCLSALKVPEVKKSLGVPEITIPPAATTAAQTPFNLFSTHRQDEVVEEAAFMSSDDSSSAKTSSNIGSSSSIMIQDQSFRPTDEQTVNG</sequence>
<evidence type="ECO:0000313" key="3">
    <source>
        <dbReference type="Proteomes" id="UP001497516"/>
    </source>
</evidence>
<gene>
    <name evidence="2" type="ORF">LTRI10_LOCUS24340</name>
</gene>
<keyword evidence="3" id="KW-1185">Reference proteome</keyword>
<dbReference type="AlphaFoldDB" id="A0AAV2EBC7"/>